<protein>
    <submittedName>
        <fullName evidence="1">Uncharacterized protein</fullName>
    </submittedName>
</protein>
<dbReference type="EMBL" id="JAIWYP010000013">
    <property type="protein sequence ID" value="KAH3717753.1"/>
    <property type="molecule type" value="Genomic_DNA"/>
</dbReference>
<proteinExistence type="predicted"/>
<comment type="caution">
    <text evidence="1">The sequence shown here is derived from an EMBL/GenBank/DDBJ whole genome shotgun (WGS) entry which is preliminary data.</text>
</comment>
<accession>A0A9D4HHN1</accession>
<dbReference type="AlphaFoldDB" id="A0A9D4HHN1"/>
<organism evidence="1 2">
    <name type="scientific">Dreissena polymorpha</name>
    <name type="common">Zebra mussel</name>
    <name type="synonym">Mytilus polymorpha</name>
    <dbReference type="NCBI Taxonomy" id="45954"/>
    <lineage>
        <taxon>Eukaryota</taxon>
        <taxon>Metazoa</taxon>
        <taxon>Spiralia</taxon>
        <taxon>Lophotrochozoa</taxon>
        <taxon>Mollusca</taxon>
        <taxon>Bivalvia</taxon>
        <taxon>Autobranchia</taxon>
        <taxon>Heteroconchia</taxon>
        <taxon>Euheterodonta</taxon>
        <taxon>Imparidentia</taxon>
        <taxon>Neoheterodontei</taxon>
        <taxon>Myida</taxon>
        <taxon>Dreissenoidea</taxon>
        <taxon>Dreissenidae</taxon>
        <taxon>Dreissena</taxon>
    </lineage>
</organism>
<keyword evidence="2" id="KW-1185">Reference proteome</keyword>
<sequence>MAVLELEEEEAAQVRRRRRPRRREVWVKQWLTRRPLYGQYEQLLQELNREDPKGYNNFLCMPICLWSSLIAYLPGLRKRSPIG</sequence>
<evidence type="ECO:0000313" key="1">
    <source>
        <dbReference type="EMBL" id="KAH3717753.1"/>
    </source>
</evidence>
<reference evidence="1" key="2">
    <citation type="submission" date="2020-11" db="EMBL/GenBank/DDBJ databases">
        <authorList>
            <person name="McCartney M.A."/>
            <person name="Auch B."/>
            <person name="Kono T."/>
            <person name="Mallez S."/>
            <person name="Becker A."/>
            <person name="Gohl D.M."/>
            <person name="Silverstein K.A.T."/>
            <person name="Koren S."/>
            <person name="Bechman K.B."/>
            <person name="Herman A."/>
            <person name="Abrahante J.E."/>
            <person name="Garbe J."/>
        </authorList>
    </citation>
    <scope>NUCLEOTIDE SEQUENCE</scope>
    <source>
        <strain evidence="1">Duluth1</strain>
        <tissue evidence="1">Whole animal</tissue>
    </source>
</reference>
<dbReference type="Proteomes" id="UP000828390">
    <property type="component" value="Unassembled WGS sequence"/>
</dbReference>
<name>A0A9D4HHN1_DREPO</name>
<reference evidence="1" key="1">
    <citation type="journal article" date="2019" name="bioRxiv">
        <title>The Genome of the Zebra Mussel, Dreissena polymorpha: A Resource for Invasive Species Research.</title>
        <authorList>
            <person name="McCartney M.A."/>
            <person name="Auch B."/>
            <person name="Kono T."/>
            <person name="Mallez S."/>
            <person name="Zhang Y."/>
            <person name="Obille A."/>
            <person name="Becker A."/>
            <person name="Abrahante J.E."/>
            <person name="Garbe J."/>
            <person name="Badalamenti J.P."/>
            <person name="Herman A."/>
            <person name="Mangelson H."/>
            <person name="Liachko I."/>
            <person name="Sullivan S."/>
            <person name="Sone E.D."/>
            <person name="Koren S."/>
            <person name="Silverstein K.A.T."/>
            <person name="Beckman K.B."/>
            <person name="Gohl D.M."/>
        </authorList>
    </citation>
    <scope>NUCLEOTIDE SEQUENCE</scope>
    <source>
        <strain evidence="1">Duluth1</strain>
        <tissue evidence="1">Whole animal</tissue>
    </source>
</reference>
<gene>
    <name evidence="1" type="ORF">DPMN_060549</name>
</gene>
<evidence type="ECO:0000313" key="2">
    <source>
        <dbReference type="Proteomes" id="UP000828390"/>
    </source>
</evidence>